<organism evidence="1 2">
    <name type="scientific">Brucella pecoris</name>
    <dbReference type="NCBI Taxonomy" id="867683"/>
    <lineage>
        <taxon>Bacteria</taxon>
        <taxon>Pseudomonadati</taxon>
        <taxon>Pseudomonadota</taxon>
        <taxon>Alphaproteobacteria</taxon>
        <taxon>Hyphomicrobiales</taxon>
        <taxon>Brucellaceae</taxon>
        <taxon>Brucella/Ochrobactrum group</taxon>
        <taxon>Brucella</taxon>
    </lineage>
</organism>
<dbReference type="AlphaFoldDB" id="A0AB34YMN5"/>
<keyword evidence="2" id="KW-1185">Reference proteome</keyword>
<protein>
    <submittedName>
        <fullName evidence="1">Uncharacterized protein</fullName>
    </submittedName>
</protein>
<accession>A0AB34YMN5</accession>
<sequence>MPPADNDSAARRAADWSYRFIARVTVTVCGVPAVSKVVSSLLIDVASH</sequence>
<name>A0AB34YMN5_9HYPH</name>
<gene>
    <name evidence="1" type="ORF">GGQ79_000958</name>
</gene>
<evidence type="ECO:0000313" key="2">
    <source>
        <dbReference type="Proteomes" id="UP000553980"/>
    </source>
</evidence>
<proteinExistence type="predicted"/>
<reference evidence="1 2" key="1">
    <citation type="submission" date="2020-08" db="EMBL/GenBank/DDBJ databases">
        <title>Genomic Encyclopedia of Type Strains, Phase IV (KMG-IV): sequencing the most valuable type-strain genomes for metagenomic binning, comparative biology and taxonomic classification.</title>
        <authorList>
            <person name="Goeker M."/>
        </authorList>
    </citation>
    <scope>NUCLEOTIDE SEQUENCE [LARGE SCALE GENOMIC DNA]</scope>
    <source>
        <strain evidence="1 2">DSM 23868</strain>
    </source>
</reference>
<dbReference type="Proteomes" id="UP000553980">
    <property type="component" value="Unassembled WGS sequence"/>
</dbReference>
<comment type="caution">
    <text evidence="1">The sequence shown here is derived from an EMBL/GenBank/DDBJ whole genome shotgun (WGS) entry which is preliminary data.</text>
</comment>
<evidence type="ECO:0000313" key="1">
    <source>
        <dbReference type="EMBL" id="MBB4092473.1"/>
    </source>
</evidence>
<dbReference type="EMBL" id="JACIEX010000002">
    <property type="protein sequence ID" value="MBB4092473.1"/>
    <property type="molecule type" value="Genomic_DNA"/>
</dbReference>